<protein>
    <recommendedName>
        <fullName evidence="6">Fibronectin type-III domain-containing protein</fullName>
    </recommendedName>
</protein>
<sequence>MALPLFGVCVAAAAAGLMGLSSPTMVSAQSSITSGYNITFNWTLNDLDAPIRFLPDSESLSPPKGFLWNTTFAGSPWSSYYPGQNGVGDSVHVATNDPYATSSASDNAVLALTPRVQVEFVGTGIYINGWVNVTDDDWTYAPISFQVDSQVTDYHQAPPRPVLVSAVNLPWGYHNCTLFLNRGTIHLDNITLVTGLANTAWDIDIVDSDIVDAVLSNGTMTTAFLYTGSWNTSTTIGYIPSANATANNSTANNNATKKGAGHVARQAAAQSPVDPNATNITIQTSKAYPEIVGVPGAELVIPFPANTSFVAINGSTGPKHGQFRLHWSTPPPSTQNDQVFSMWSPWSNPAVLFQGPLDPLVHYNLTIVVSNDTDTDDGVISINSVTFYPYFSEAAANIHWDNDGPPKGPIAGGVVGGVVLIAIIAGAAYYFGRRRRNTREAKAPIEQAQAEKLGSVDGSKVDLGSSPTSSQGSQPPSPVDARSPPALVTNAPPQLLPIHEYEPPLSAGGAGVTTRVSPWATQSPGTDEVPYVVAKAETLAYLDSHGLSSPVTQAASPVASSLPSASSKSTAPRPPPVRTRPVEQEQDAGAVDLEPELVPPVYNPEWAQARSTVPTSTTTAPASGLLEDPPSPVATLPTALETDTHEADEGTAGPGPSSS</sequence>
<feature type="compositionally biased region" description="Low complexity" evidence="1">
    <location>
        <begin position="464"/>
        <end position="474"/>
    </location>
</feature>
<proteinExistence type="predicted"/>
<evidence type="ECO:0000313" key="4">
    <source>
        <dbReference type="EMBL" id="KAL1413582.1"/>
    </source>
</evidence>
<feature type="compositionally biased region" description="Low complexity" evidence="1">
    <location>
        <begin position="554"/>
        <end position="571"/>
    </location>
</feature>
<dbReference type="EMBL" id="JBBXJM010000001">
    <property type="protein sequence ID" value="KAL1413582.1"/>
    <property type="molecule type" value="Genomic_DNA"/>
</dbReference>
<comment type="caution">
    <text evidence="4">The sequence shown here is derived from an EMBL/GenBank/DDBJ whole genome shotgun (WGS) entry which is preliminary data.</text>
</comment>
<feature type="chain" id="PRO_5045916377" description="Fibronectin type-III domain-containing protein" evidence="3">
    <location>
        <begin position="29"/>
        <end position="659"/>
    </location>
</feature>
<keyword evidence="2" id="KW-1133">Transmembrane helix</keyword>
<keyword evidence="2" id="KW-0472">Membrane</keyword>
<evidence type="ECO:0008006" key="6">
    <source>
        <dbReference type="Google" id="ProtNLM"/>
    </source>
</evidence>
<dbReference type="GeneID" id="95982399"/>
<gene>
    <name evidence="4" type="ORF">Q8F55_001356</name>
</gene>
<keyword evidence="3" id="KW-0732">Signal</keyword>
<evidence type="ECO:0000313" key="5">
    <source>
        <dbReference type="Proteomes" id="UP001565368"/>
    </source>
</evidence>
<evidence type="ECO:0000256" key="1">
    <source>
        <dbReference type="SAM" id="MobiDB-lite"/>
    </source>
</evidence>
<name>A0ABR3QGA2_9TREE</name>
<dbReference type="RefSeq" id="XP_069213526.1">
    <property type="nucleotide sequence ID" value="XM_069349982.1"/>
</dbReference>
<feature type="region of interest" description="Disordered" evidence="1">
    <location>
        <begin position="550"/>
        <end position="659"/>
    </location>
</feature>
<accession>A0ABR3QGA2</accession>
<organism evidence="4 5">
    <name type="scientific">Vanrija albida</name>
    <dbReference type="NCBI Taxonomy" id="181172"/>
    <lineage>
        <taxon>Eukaryota</taxon>
        <taxon>Fungi</taxon>
        <taxon>Dikarya</taxon>
        <taxon>Basidiomycota</taxon>
        <taxon>Agaricomycotina</taxon>
        <taxon>Tremellomycetes</taxon>
        <taxon>Trichosporonales</taxon>
        <taxon>Trichosporonaceae</taxon>
        <taxon>Vanrija</taxon>
    </lineage>
</organism>
<feature type="compositionally biased region" description="Low complexity" evidence="1">
    <location>
        <begin position="611"/>
        <end position="623"/>
    </location>
</feature>
<feature type="transmembrane region" description="Helical" evidence="2">
    <location>
        <begin position="410"/>
        <end position="432"/>
    </location>
</feature>
<evidence type="ECO:0000256" key="3">
    <source>
        <dbReference type="SAM" id="SignalP"/>
    </source>
</evidence>
<reference evidence="4 5" key="1">
    <citation type="submission" date="2023-08" db="EMBL/GenBank/DDBJ databases">
        <title>Annotated Genome Sequence of Vanrija albida AlHP1.</title>
        <authorList>
            <person name="Herzog R."/>
        </authorList>
    </citation>
    <scope>NUCLEOTIDE SEQUENCE [LARGE SCALE GENOMIC DNA]</scope>
    <source>
        <strain evidence="4 5">AlHP1</strain>
    </source>
</reference>
<feature type="region of interest" description="Disordered" evidence="1">
    <location>
        <begin position="446"/>
        <end position="491"/>
    </location>
</feature>
<keyword evidence="2" id="KW-0812">Transmembrane</keyword>
<evidence type="ECO:0000256" key="2">
    <source>
        <dbReference type="SAM" id="Phobius"/>
    </source>
</evidence>
<feature type="signal peptide" evidence="3">
    <location>
        <begin position="1"/>
        <end position="28"/>
    </location>
</feature>
<dbReference type="Proteomes" id="UP001565368">
    <property type="component" value="Unassembled WGS sequence"/>
</dbReference>
<keyword evidence="5" id="KW-1185">Reference proteome</keyword>
<dbReference type="Gene3D" id="1.20.5.510">
    <property type="entry name" value="Single helix bin"/>
    <property type="match status" value="1"/>
</dbReference>